<feature type="non-terminal residue" evidence="1">
    <location>
        <position position="1"/>
    </location>
</feature>
<accession>A0ACA9SW99</accession>
<feature type="non-terminal residue" evidence="1">
    <location>
        <position position="39"/>
    </location>
</feature>
<dbReference type="EMBL" id="CAJVQC010162283">
    <property type="protein sequence ID" value="CAG8848778.1"/>
    <property type="molecule type" value="Genomic_DNA"/>
</dbReference>
<reference evidence="1" key="1">
    <citation type="submission" date="2021-06" db="EMBL/GenBank/DDBJ databases">
        <authorList>
            <person name="Kallberg Y."/>
            <person name="Tangrot J."/>
            <person name="Rosling A."/>
        </authorList>
    </citation>
    <scope>NUCLEOTIDE SEQUENCE</scope>
    <source>
        <strain evidence="1">MA461A</strain>
    </source>
</reference>
<name>A0ACA9SW99_9GLOM</name>
<keyword evidence="2" id="KW-1185">Reference proteome</keyword>
<gene>
    <name evidence="1" type="ORF">RPERSI_LOCUS35286</name>
</gene>
<organism evidence="1 2">
    <name type="scientific">Racocetra persica</name>
    <dbReference type="NCBI Taxonomy" id="160502"/>
    <lineage>
        <taxon>Eukaryota</taxon>
        <taxon>Fungi</taxon>
        <taxon>Fungi incertae sedis</taxon>
        <taxon>Mucoromycota</taxon>
        <taxon>Glomeromycotina</taxon>
        <taxon>Glomeromycetes</taxon>
        <taxon>Diversisporales</taxon>
        <taxon>Gigasporaceae</taxon>
        <taxon>Racocetra</taxon>
    </lineage>
</organism>
<protein>
    <submittedName>
        <fullName evidence="1">19538_t:CDS:1</fullName>
    </submittedName>
</protein>
<proteinExistence type="predicted"/>
<dbReference type="Proteomes" id="UP000789920">
    <property type="component" value="Unassembled WGS sequence"/>
</dbReference>
<evidence type="ECO:0000313" key="1">
    <source>
        <dbReference type="EMBL" id="CAG8848778.1"/>
    </source>
</evidence>
<comment type="caution">
    <text evidence="1">The sequence shown here is derived from an EMBL/GenBank/DDBJ whole genome shotgun (WGS) entry which is preliminary data.</text>
</comment>
<evidence type="ECO:0000313" key="2">
    <source>
        <dbReference type="Proteomes" id="UP000789920"/>
    </source>
</evidence>
<sequence length="39" mass="4613">HSFLSDIYGHTIQSFSYLNIDIDIDPYEEKQMAAFIARY</sequence>